<evidence type="ECO:0000259" key="2">
    <source>
        <dbReference type="Pfam" id="PF22807"/>
    </source>
</evidence>
<sequence>MFDNGSAQLKASQRRTRQTRAWLPALLGWLASVGLASDLVVAQHNTVHPQPQPDTLPSPSPATANGSRRIPRPEGALPMVPDGFSVSSYADLRGPRMMVYAPNGDLFVSSPTTNSIHVLRDTNNDGVFEARGIFADGESAPAPARPPAPVPEGGRPAPRLGVLEGPQSLVPNPSACTPSPDYLQRGQGGLRLPFGLAFRDGHLYVGNTDSLVRFEYRSGDMEARGAPEKLLDLPTGGHSSRNIVFNRAGTKLYVAVGSASNSDAGEDCRRAAILEVDADGASARVYASGIRNPVGLSLQPGTDVVWTTTNERDNLGDDLVPDYATSVKAGGFYGWPYSYIGQHYDPKFVGAFPDLVERAVVPDVLFPAHSAPLGMTFYTGTEFPTRYRNGGFVALHGSWNRTVPSGYRVVFFSMSNGRPGVIEDFMTGFLANTGENGTQVQQWGRPVGLVVSPDGALLVSDDSGNRIWKISATSAANTR</sequence>
<dbReference type="Pfam" id="PF22807">
    <property type="entry name" value="TrAA12"/>
    <property type="match status" value="2"/>
</dbReference>
<dbReference type="InterPro" id="IPR011041">
    <property type="entry name" value="Quinoprot_gluc/sorb_DH_b-prop"/>
</dbReference>
<dbReference type="InterPro" id="IPR054539">
    <property type="entry name" value="Beta-prop_PDH"/>
</dbReference>
<dbReference type="SUPFAM" id="SSF50952">
    <property type="entry name" value="Soluble quinoprotein glucose dehydrogenase"/>
    <property type="match status" value="1"/>
</dbReference>
<dbReference type="EMBL" id="UINC01005823">
    <property type="protein sequence ID" value="SVA23774.1"/>
    <property type="molecule type" value="Genomic_DNA"/>
</dbReference>
<dbReference type="InterPro" id="IPR011042">
    <property type="entry name" value="6-blade_b-propeller_TolB-like"/>
</dbReference>
<proteinExistence type="predicted"/>
<reference evidence="3" key="1">
    <citation type="submission" date="2018-05" db="EMBL/GenBank/DDBJ databases">
        <authorList>
            <person name="Lanie J.A."/>
            <person name="Ng W.-L."/>
            <person name="Kazmierczak K.M."/>
            <person name="Andrzejewski T.M."/>
            <person name="Davidsen T.M."/>
            <person name="Wayne K.J."/>
            <person name="Tettelin H."/>
            <person name="Glass J.I."/>
            <person name="Rusch D."/>
            <person name="Podicherti R."/>
            <person name="Tsui H.-C.T."/>
            <person name="Winkler M.E."/>
        </authorList>
    </citation>
    <scope>NUCLEOTIDE SEQUENCE</scope>
</reference>
<evidence type="ECO:0000256" key="1">
    <source>
        <dbReference type="SAM" id="MobiDB-lite"/>
    </source>
</evidence>
<dbReference type="Gene3D" id="2.120.10.30">
    <property type="entry name" value="TolB, C-terminal domain"/>
    <property type="match status" value="1"/>
</dbReference>
<dbReference type="PANTHER" id="PTHR19328:SF53">
    <property type="entry name" value="MEMBRANE PROTEIN"/>
    <property type="match status" value="1"/>
</dbReference>
<organism evidence="3">
    <name type="scientific">marine metagenome</name>
    <dbReference type="NCBI Taxonomy" id="408172"/>
    <lineage>
        <taxon>unclassified sequences</taxon>
        <taxon>metagenomes</taxon>
        <taxon>ecological metagenomes</taxon>
    </lineage>
</organism>
<feature type="domain" description="Pyrroloquinoline quinone-dependent pyranose dehydrogenase beta-propeller" evidence="2">
    <location>
        <begin position="359"/>
        <end position="471"/>
    </location>
</feature>
<feature type="region of interest" description="Disordered" evidence="1">
    <location>
        <begin position="137"/>
        <end position="157"/>
    </location>
</feature>
<accession>A0A381U700</accession>
<gene>
    <name evidence="3" type="ORF">METZ01_LOCUS76628</name>
</gene>
<dbReference type="AlphaFoldDB" id="A0A381U700"/>
<feature type="compositionally biased region" description="Pro residues" evidence="1">
    <location>
        <begin position="50"/>
        <end position="60"/>
    </location>
</feature>
<feature type="domain" description="Pyrroloquinoline quinone-dependent pyranose dehydrogenase beta-propeller" evidence="2">
    <location>
        <begin position="191"/>
        <end position="316"/>
    </location>
</feature>
<dbReference type="PANTHER" id="PTHR19328">
    <property type="entry name" value="HEDGEHOG-INTERACTING PROTEIN"/>
    <property type="match status" value="1"/>
</dbReference>
<feature type="region of interest" description="Disordered" evidence="1">
    <location>
        <begin position="47"/>
        <end position="79"/>
    </location>
</feature>
<protein>
    <recommendedName>
        <fullName evidence="2">Pyrroloquinoline quinone-dependent pyranose dehydrogenase beta-propeller domain-containing protein</fullName>
    </recommendedName>
</protein>
<evidence type="ECO:0000313" key="3">
    <source>
        <dbReference type="EMBL" id="SVA23774.1"/>
    </source>
</evidence>
<name>A0A381U700_9ZZZZ</name>